<dbReference type="InterPro" id="IPR006120">
    <property type="entry name" value="Resolvase_HTH_dom"/>
</dbReference>
<gene>
    <name evidence="2" type="ORF">G4H14_004790</name>
</gene>
<protein>
    <submittedName>
        <fullName evidence="2">Hin recombinase</fullName>
    </submittedName>
</protein>
<dbReference type="CDD" id="cd00569">
    <property type="entry name" value="HTH_Hin_like"/>
    <property type="match status" value="1"/>
</dbReference>
<dbReference type="SUPFAM" id="SSF46689">
    <property type="entry name" value="Homeodomain-like"/>
    <property type="match status" value="1"/>
</dbReference>
<proteinExistence type="predicted"/>
<evidence type="ECO:0000259" key="1">
    <source>
        <dbReference type="Pfam" id="PF02796"/>
    </source>
</evidence>
<feature type="domain" description="Resolvase HTH" evidence="1">
    <location>
        <begin position="23"/>
        <end position="63"/>
    </location>
</feature>
<organism evidence="2">
    <name type="scientific">Salmonella enterica subsp. enterica serovar Poona</name>
    <dbReference type="NCBI Taxonomy" id="436295"/>
    <lineage>
        <taxon>Bacteria</taxon>
        <taxon>Pseudomonadati</taxon>
        <taxon>Pseudomonadota</taxon>
        <taxon>Gammaproteobacteria</taxon>
        <taxon>Enterobacterales</taxon>
        <taxon>Enterobacteriaceae</taxon>
        <taxon>Salmonella</taxon>
    </lineage>
</organism>
<dbReference type="InterPro" id="IPR009057">
    <property type="entry name" value="Homeodomain-like_sf"/>
</dbReference>
<dbReference type="Pfam" id="PF02796">
    <property type="entry name" value="HTH_7"/>
    <property type="match status" value="1"/>
</dbReference>
<dbReference type="EMBL" id="DAASBB010000092">
    <property type="protein sequence ID" value="HAE4776394.1"/>
    <property type="molecule type" value="Genomic_DNA"/>
</dbReference>
<accession>A0A731UPX9</accession>
<reference evidence="2" key="1">
    <citation type="journal article" date="2018" name="Genome Biol.">
        <title>SKESA: strategic k-mer extension for scrupulous assemblies.</title>
        <authorList>
            <person name="Souvorov A."/>
            <person name="Agarwala R."/>
            <person name="Lipman D.J."/>
        </authorList>
    </citation>
    <scope>NUCLEOTIDE SEQUENCE</scope>
    <source>
        <strain evidence="2">M255</strain>
    </source>
</reference>
<reference evidence="2" key="2">
    <citation type="submission" date="2018-07" db="EMBL/GenBank/DDBJ databases">
        <authorList>
            <consortium name="NCBI Pathogen Detection Project"/>
        </authorList>
    </citation>
    <scope>NUCLEOTIDE SEQUENCE</scope>
    <source>
        <strain evidence="2">M255</strain>
    </source>
</reference>
<dbReference type="Gene3D" id="1.10.10.60">
    <property type="entry name" value="Homeodomain-like"/>
    <property type="match status" value="1"/>
</dbReference>
<name>A0A731UPX9_SALET</name>
<sequence length="77" mass="8656">MISPSRCIKIARARAKADGKRFGRPSSLNEEQQRAVIDRLNAGTTISAVAREFNTSRQTIIRVREGNQKRNAVLPDY</sequence>
<dbReference type="GO" id="GO:0000150">
    <property type="term" value="F:DNA strand exchange activity"/>
    <property type="evidence" value="ECO:0007669"/>
    <property type="project" value="InterPro"/>
</dbReference>
<dbReference type="GO" id="GO:0003677">
    <property type="term" value="F:DNA binding"/>
    <property type="evidence" value="ECO:0007669"/>
    <property type="project" value="InterPro"/>
</dbReference>
<dbReference type="AlphaFoldDB" id="A0A731UPX9"/>
<evidence type="ECO:0000313" key="2">
    <source>
        <dbReference type="EMBL" id="HAE4776394.1"/>
    </source>
</evidence>
<comment type="caution">
    <text evidence="2">The sequence shown here is derived from an EMBL/GenBank/DDBJ whole genome shotgun (WGS) entry which is preliminary data.</text>
</comment>